<evidence type="ECO:0000313" key="3">
    <source>
        <dbReference type="Proteomes" id="UP000002216"/>
    </source>
</evidence>
<dbReference type="InterPro" id="IPR002035">
    <property type="entry name" value="VWF_A"/>
</dbReference>
<dbReference type="PANTHER" id="PTHR41248">
    <property type="entry name" value="NORD PROTEIN"/>
    <property type="match status" value="1"/>
</dbReference>
<feature type="domain" description="VWFA" evidence="1">
    <location>
        <begin position="400"/>
        <end position="599"/>
    </location>
</feature>
<dbReference type="Pfam" id="PF11775">
    <property type="entry name" value="CobT_C"/>
    <property type="match status" value="2"/>
</dbReference>
<dbReference type="PROSITE" id="PS50234">
    <property type="entry name" value="VWFA"/>
    <property type="match status" value="1"/>
</dbReference>
<dbReference type="InterPro" id="IPR036465">
    <property type="entry name" value="vWFA_dom_sf"/>
</dbReference>
<dbReference type="OrthoDB" id="9758211at2"/>
<keyword evidence="2" id="KW-0808">Transferase</keyword>
<dbReference type="InterPro" id="IPR051928">
    <property type="entry name" value="NorD/CobT"/>
</dbReference>
<sequence length="599" mass="67610">MTEDNRRFRTLQFLLRAVCDALDISLKIGDNWHFSPDDRSIYVSSKSIMQNNIFENAWILMHEIGHVEISRYHKFCPSLEQKFPWHRFFNSLEEERVNRWMINLYPPMKDWYDHDLKSMHSDVSEAYPLLRQFHYGCFAFWGGMSLDSFCPDVAQALIATQEPRAKYITTVPKIFADVSKSRDKVENNSQLMESEVMSSARSAFDLALTEIFPAALKLFSLDLAKFHTFMRSRAGLWNKRERLSQALSAHGSLGLVRRSKDSEIDEKVQQGKECDPHVLQIYLKSFDMNLGHGLNAGEARGHGGLSKPIWSSTRGVHPFARKAGDVPDYVRTVQALEPQIESLRQDLGKLIRRSMNKLSGRFSSGPKVDLRAAMQFEADARSYDRLWKRRRDMGGNTNSAFLLLVDLSGSMAGSKIDVAFQGAILMVETLARIGVPVAVYGFQDCLLRFKGFEDGARSTISEMFIKMFQEVEGNCPGGNNKPIYNDDGPCLLDAAKLIGALPVQQKVLIVISDGHPEGRQSNSDDLHRAVKMVSKDPSINLIGIGLGPNTEHVRQYYPDAVANVETEELSAVLGRCLRHHLGGSNEIQSREVVIEETLF</sequence>
<proteinExistence type="predicted"/>
<protein>
    <submittedName>
        <fullName evidence="2">Cobalamin biosynthesis protein CobT (Nicotinate-mononucleotide:5 6-dimethylbenzimidazole phosphoribosyltransferase)-like protein</fullName>
    </submittedName>
</protein>
<dbReference type="EMBL" id="CP001629">
    <property type="protein sequence ID" value="ACU89367.1"/>
    <property type="molecule type" value="Genomic_DNA"/>
</dbReference>
<dbReference type="STRING" id="525897.Dbac_1265"/>
<dbReference type="PANTHER" id="PTHR41248:SF1">
    <property type="entry name" value="NORD PROTEIN"/>
    <property type="match status" value="1"/>
</dbReference>
<evidence type="ECO:0000313" key="2">
    <source>
        <dbReference type="EMBL" id="ACU89367.1"/>
    </source>
</evidence>
<dbReference type="eggNOG" id="COG4547">
    <property type="taxonomic scope" value="Bacteria"/>
</dbReference>
<dbReference type="KEGG" id="dba:Dbac_1265"/>
<keyword evidence="2" id="KW-0328">Glycosyltransferase</keyword>
<dbReference type="SUPFAM" id="SSF53300">
    <property type="entry name" value="vWA-like"/>
    <property type="match status" value="1"/>
</dbReference>
<dbReference type="RefSeq" id="WP_015773463.1">
    <property type="nucleotide sequence ID" value="NC_013173.1"/>
</dbReference>
<dbReference type="HOGENOM" id="CLU_443266_0_0_7"/>
<keyword evidence="3" id="KW-1185">Reference proteome</keyword>
<evidence type="ECO:0000259" key="1">
    <source>
        <dbReference type="PROSITE" id="PS50234"/>
    </source>
</evidence>
<dbReference type="Gene3D" id="3.40.50.410">
    <property type="entry name" value="von Willebrand factor, type A domain"/>
    <property type="match status" value="1"/>
</dbReference>
<dbReference type="AlphaFoldDB" id="C7LRY4"/>
<accession>C7LRY4</accession>
<name>C7LRY4_DESBD</name>
<gene>
    <name evidence="2" type="ordered locus">Dbac_1265</name>
</gene>
<reference evidence="2 3" key="1">
    <citation type="journal article" date="2009" name="Stand. Genomic Sci.">
        <title>Complete genome sequence of Desulfomicrobium baculatum type strain (X).</title>
        <authorList>
            <person name="Copeland A."/>
            <person name="Spring S."/>
            <person name="Goker M."/>
            <person name="Schneider S."/>
            <person name="Lapidus A."/>
            <person name="Del Rio T.G."/>
            <person name="Tice H."/>
            <person name="Cheng J.F."/>
            <person name="Chen F."/>
            <person name="Nolan M."/>
            <person name="Bruce D."/>
            <person name="Goodwin L."/>
            <person name="Pitluck S."/>
            <person name="Ivanova N."/>
            <person name="Mavrommatis K."/>
            <person name="Ovchinnikova G."/>
            <person name="Pati A."/>
            <person name="Chen A."/>
            <person name="Palaniappan K."/>
            <person name="Land M."/>
            <person name="Hauser L."/>
            <person name="Chang Y.J."/>
            <person name="Jeffries C.C."/>
            <person name="Meincke L."/>
            <person name="Sims D."/>
            <person name="Brettin T."/>
            <person name="Detter J.C."/>
            <person name="Han C."/>
            <person name="Chain P."/>
            <person name="Bristow J."/>
            <person name="Eisen J.A."/>
            <person name="Markowitz V."/>
            <person name="Hugenholtz P."/>
            <person name="Kyrpides N.C."/>
            <person name="Klenk H.P."/>
            <person name="Lucas S."/>
        </authorList>
    </citation>
    <scope>NUCLEOTIDE SEQUENCE [LARGE SCALE GENOMIC DNA]</scope>
    <source>
        <strain evidence="3">DSM 4028 / VKM B-1378 / X</strain>
    </source>
</reference>
<dbReference type="GO" id="GO:0016757">
    <property type="term" value="F:glycosyltransferase activity"/>
    <property type="evidence" value="ECO:0007669"/>
    <property type="project" value="UniProtKB-KW"/>
</dbReference>
<organism evidence="2 3">
    <name type="scientific">Desulfomicrobium baculatum (strain DSM 4028 / VKM B-1378 / X)</name>
    <name type="common">Desulfovibrio baculatus</name>
    <dbReference type="NCBI Taxonomy" id="525897"/>
    <lineage>
        <taxon>Bacteria</taxon>
        <taxon>Pseudomonadati</taxon>
        <taxon>Thermodesulfobacteriota</taxon>
        <taxon>Desulfovibrionia</taxon>
        <taxon>Desulfovibrionales</taxon>
        <taxon>Desulfomicrobiaceae</taxon>
        <taxon>Desulfomicrobium</taxon>
    </lineage>
</organism>
<dbReference type="Proteomes" id="UP000002216">
    <property type="component" value="Chromosome"/>
</dbReference>
<dbReference type="InterPro" id="IPR025861">
    <property type="entry name" value="CobT_VWA_dom"/>
</dbReference>